<protein>
    <submittedName>
        <fullName evidence="4">Vacuolar protein-sorting-associated protein 60</fullName>
    </submittedName>
</protein>
<feature type="region of interest" description="Disordered" evidence="3">
    <location>
        <begin position="179"/>
        <end position="229"/>
    </location>
</feature>
<reference evidence="4" key="1">
    <citation type="submission" date="2023-03" db="EMBL/GenBank/DDBJ databases">
        <title>Mating type loci evolution in Malassezia.</title>
        <authorList>
            <person name="Coelho M.A."/>
        </authorList>
    </citation>
    <scope>NUCLEOTIDE SEQUENCE</scope>
    <source>
        <strain evidence="4">CBS 10434</strain>
    </source>
</reference>
<dbReference type="Pfam" id="PF03357">
    <property type="entry name" value="Snf7"/>
    <property type="match status" value="1"/>
</dbReference>
<dbReference type="Gene3D" id="6.10.250.1710">
    <property type="match status" value="1"/>
</dbReference>
<gene>
    <name evidence="4" type="primary">VPS60</name>
    <name evidence="4" type="ORF">MCAP1_001909</name>
</gene>
<sequence>MHRLLGFSQNKPKPDLQSAISSTDSRADATQVKISRLDAELTRYRDQMKKMRDGPGKTAVQQRAMRVLRQKRMYEGQLEQLSQQSFNMEQSMMVTENLRNTMATVDAMQQANKDLRKTYGNLNVDKIERMQDEMEDLLEQSNSLQETLSRSYAMPDDIDEAELEAELEALYVRISDRCSEDQPLEQEQELPSYLQHAVSAGTVPEQPDFVDELPAKESEAVAAGEVRAA</sequence>
<dbReference type="InterPro" id="IPR005024">
    <property type="entry name" value="Snf7_fam"/>
</dbReference>
<dbReference type="Gene3D" id="1.10.287.1060">
    <property type="entry name" value="ESAT-6-like"/>
    <property type="match status" value="1"/>
</dbReference>
<dbReference type="PANTHER" id="PTHR22761">
    <property type="entry name" value="CHARGED MULTIVESICULAR BODY PROTEIN"/>
    <property type="match status" value="1"/>
</dbReference>
<evidence type="ECO:0000313" key="5">
    <source>
        <dbReference type="Proteomes" id="UP001220961"/>
    </source>
</evidence>
<feature type="region of interest" description="Disordered" evidence="3">
    <location>
        <begin position="1"/>
        <end position="29"/>
    </location>
</feature>
<dbReference type="Proteomes" id="UP001220961">
    <property type="component" value="Chromosome 3"/>
</dbReference>
<keyword evidence="5" id="KW-1185">Reference proteome</keyword>
<evidence type="ECO:0000256" key="2">
    <source>
        <dbReference type="ARBA" id="ARBA00023054"/>
    </source>
</evidence>
<evidence type="ECO:0000256" key="1">
    <source>
        <dbReference type="ARBA" id="ARBA00006190"/>
    </source>
</evidence>
<dbReference type="GO" id="GO:0032511">
    <property type="term" value="P:late endosome to vacuole transport via multivesicular body sorting pathway"/>
    <property type="evidence" value="ECO:0007669"/>
    <property type="project" value="TreeGrafter"/>
</dbReference>
<keyword evidence="2" id="KW-0175">Coiled coil</keyword>
<evidence type="ECO:0000313" key="4">
    <source>
        <dbReference type="EMBL" id="WFD19673.1"/>
    </source>
</evidence>
<dbReference type="EMBL" id="CP119910">
    <property type="protein sequence ID" value="WFD19673.1"/>
    <property type="molecule type" value="Genomic_DNA"/>
</dbReference>
<name>A0AAF0IWK8_9BASI</name>
<dbReference type="GO" id="GO:0006900">
    <property type="term" value="P:vesicle budding from membrane"/>
    <property type="evidence" value="ECO:0007669"/>
    <property type="project" value="TreeGrafter"/>
</dbReference>
<dbReference type="AlphaFoldDB" id="A0AAF0IWK8"/>
<proteinExistence type="inferred from homology"/>
<dbReference type="PANTHER" id="PTHR22761:SF12">
    <property type="entry name" value="CHARGED MULTIVESICULAR BODY PROTEIN 5"/>
    <property type="match status" value="1"/>
</dbReference>
<comment type="similarity">
    <text evidence="1">Belongs to the SNF7 family.</text>
</comment>
<accession>A0AAF0IWK8</accession>
<organism evidence="4 5">
    <name type="scientific">Malassezia caprae</name>
    <dbReference type="NCBI Taxonomy" id="1381934"/>
    <lineage>
        <taxon>Eukaryota</taxon>
        <taxon>Fungi</taxon>
        <taxon>Dikarya</taxon>
        <taxon>Basidiomycota</taxon>
        <taxon>Ustilaginomycotina</taxon>
        <taxon>Malasseziomycetes</taxon>
        <taxon>Malasseziales</taxon>
        <taxon>Malasseziaceae</taxon>
        <taxon>Malassezia</taxon>
    </lineage>
</organism>
<evidence type="ECO:0000256" key="3">
    <source>
        <dbReference type="SAM" id="MobiDB-lite"/>
    </source>
</evidence>
<dbReference type="GO" id="GO:0005771">
    <property type="term" value="C:multivesicular body"/>
    <property type="evidence" value="ECO:0007669"/>
    <property type="project" value="TreeGrafter"/>
</dbReference>